<feature type="compositionally biased region" description="Polar residues" evidence="1">
    <location>
        <begin position="100"/>
        <end position="112"/>
    </location>
</feature>
<sequence>MSVKVSADSSPLLYLSHGALLEVADGSRRDKTSRTVSETQRHTASGPREEIVPERVETPDGSSGRDCGEALEKLTQGQATSIVTLPEVLASCKPAICDTASSQSATPHSNTITPPPIGPANTASSSTRVVTSTVHTQWNLLCGSTNLGASQEASPVTLFPALVNVHLLSAVRESPWIRTQMRRSSGRCCLSDQCWC</sequence>
<dbReference type="OrthoDB" id="5859304at2759"/>
<gene>
    <name evidence="2" type="ORF">DNTS_005924</name>
</gene>
<dbReference type="EMBL" id="SRMA01026928">
    <property type="protein sequence ID" value="TRY65348.1"/>
    <property type="molecule type" value="Genomic_DNA"/>
</dbReference>
<dbReference type="Proteomes" id="UP000316079">
    <property type="component" value="Unassembled WGS sequence"/>
</dbReference>
<reference evidence="2 3" key="1">
    <citation type="journal article" date="2019" name="Sci. Data">
        <title>Hybrid genome assembly and annotation of Danionella translucida.</title>
        <authorList>
            <person name="Kadobianskyi M."/>
            <person name="Schulze L."/>
            <person name="Schuelke M."/>
            <person name="Judkewitz B."/>
        </authorList>
    </citation>
    <scope>NUCLEOTIDE SEQUENCE [LARGE SCALE GENOMIC DNA]</scope>
    <source>
        <strain evidence="2 3">Bolton</strain>
    </source>
</reference>
<evidence type="ECO:0000256" key="1">
    <source>
        <dbReference type="SAM" id="MobiDB-lite"/>
    </source>
</evidence>
<accession>A0A553NIW6</accession>
<keyword evidence="3" id="KW-1185">Reference proteome</keyword>
<feature type="region of interest" description="Disordered" evidence="1">
    <location>
        <begin position="26"/>
        <end position="68"/>
    </location>
</feature>
<feature type="region of interest" description="Disordered" evidence="1">
    <location>
        <begin position="100"/>
        <end position="126"/>
    </location>
</feature>
<dbReference type="AlphaFoldDB" id="A0A553NIW6"/>
<evidence type="ECO:0000313" key="3">
    <source>
        <dbReference type="Proteomes" id="UP000316079"/>
    </source>
</evidence>
<protein>
    <submittedName>
        <fullName evidence="2">Uncharacterized protein</fullName>
    </submittedName>
</protein>
<organism evidence="2 3">
    <name type="scientific">Danionella cerebrum</name>
    <dbReference type="NCBI Taxonomy" id="2873325"/>
    <lineage>
        <taxon>Eukaryota</taxon>
        <taxon>Metazoa</taxon>
        <taxon>Chordata</taxon>
        <taxon>Craniata</taxon>
        <taxon>Vertebrata</taxon>
        <taxon>Euteleostomi</taxon>
        <taxon>Actinopterygii</taxon>
        <taxon>Neopterygii</taxon>
        <taxon>Teleostei</taxon>
        <taxon>Ostariophysi</taxon>
        <taxon>Cypriniformes</taxon>
        <taxon>Danionidae</taxon>
        <taxon>Danioninae</taxon>
        <taxon>Danionella</taxon>
    </lineage>
</organism>
<name>A0A553NIW6_9TELE</name>
<feature type="compositionally biased region" description="Basic and acidic residues" evidence="1">
    <location>
        <begin position="47"/>
        <end position="58"/>
    </location>
</feature>
<evidence type="ECO:0000313" key="2">
    <source>
        <dbReference type="EMBL" id="TRY65348.1"/>
    </source>
</evidence>
<proteinExistence type="predicted"/>
<comment type="caution">
    <text evidence="2">The sequence shown here is derived from an EMBL/GenBank/DDBJ whole genome shotgun (WGS) entry which is preliminary data.</text>
</comment>